<dbReference type="OrthoDB" id="10252017at2759"/>
<reference evidence="3 4" key="1">
    <citation type="submission" date="2019-08" db="EMBL/GenBank/DDBJ databases">
        <title>The genome of the soybean aphid Biotype 1, its phylome, world population structure and adaptation to the North American continent.</title>
        <authorList>
            <person name="Giordano R."/>
            <person name="Donthu R.K."/>
            <person name="Hernandez A.G."/>
            <person name="Wright C.L."/>
            <person name="Zimin A.V."/>
        </authorList>
    </citation>
    <scope>NUCLEOTIDE SEQUENCE [LARGE SCALE GENOMIC DNA]</scope>
    <source>
        <tissue evidence="3">Whole aphids</tissue>
    </source>
</reference>
<dbReference type="Gene3D" id="2.60.40.10">
    <property type="entry name" value="Immunoglobulins"/>
    <property type="match status" value="2"/>
</dbReference>
<name>A0A6G0T2Y7_APHGL</name>
<dbReference type="PANTHER" id="PTHR26391">
    <property type="entry name" value="INACTIVE TYROSINE-PROTEIN KINASE 7"/>
    <property type="match status" value="1"/>
</dbReference>
<keyword evidence="1" id="KW-0732">Signal</keyword>
<evidence type="ECO:0000259" key="2">
    <source>
        <dbReference type="PROSITE" id="PS50853"/>
    </source>
</evidence>
<keyword evidence="4" id="KW-1185">Reference proteome</keyword>
<evidence type="ECO:0000256" key="1">
    <source>
        <dbReference type="SAM" id="SignalP"/>
    </source>
</evidence>
<dbReference type="EMBL" id="VYZN01000070">
    <property type="protein sequence ID" value="KAE9524267.1"/>
    <property type="molecule type" value="Genomic_DNA"/>
</dbReference>
<feature type="domain" description="Fibronectin type-III" evidence="2">
    <location>
        <begin position="794"/>
        <end position="890"/>
    </location>
</feature>
<dbReference type="SMART" id="SM00060">
    <property type="entry name" value="FN3"/>
    <property type="match status" value="3"/>
</dbReference>
<dbReference type="SUPFAM" id="SSF49265">
    <property type="entry name" value="Fibronectin type III"/>
    <property type="match status" value="3"/>
</dbReference>
<dbReference type="InterPro" id="IPR000742">
    <property type="entry name" value="EGF"/>
</dbReference>
<dbReference type="InterPro" id="IPR036116">
    <property type="entry name" value="FN3_sf"/>
</dbReference>
<organism evidence="3 4">
    <name type="scientific">Aphis glycines</name>
    <name type="common">Soybean aphid</name>
    <dbReference type="NCBI Taxonomy" id="307491"/>
    <lineage>
        <taxon>Eukaryota</taxon>
        <taxon>Metazoa</taxon>
        <taxon>Ecdysozoa</taxon>
        <taxon>Arthropoda</taxon>
        <taxon>Hexapoda</taxon>
        <taxon>Insecta</taxon>
        <taxon>Pterygota</taxon>
        <taxon>Neoptera</taxon>
        <taxon>Paraneoptera</taxon>
        <taxon>Hemiptera</taxon>
        <taxon>Sternorrhyncha</taxon>
        <taxon>Aphidomorpha</taxon>
        <taxon>Aphidoidea</taxon>
        <taxon>Aphididae</taxon>
        <taxon>Aphidini</taxon>
        <taxon>Aphis</taxon>
        <taxon>Aphis</taxon>
    </lineage>
</organism>
<accession>A0A6G0T2Y7</accession>
<protein>
    <recommendedName>
        <fullName evidence="2">Fibronectin type-III domain-containing protein</fullName>
    </recommendedName>
</protein>
<evidence type="ECO:0000313" key="4">
    <source>
        <dbReference type="Proteomes" id="UP000475862"/>
    </source>
</evidence>
<evidence type="ECO:0000313" key="3">
    <source>
        <dbReference type="EMBL" id="KAE9524267.1"/>
    </source>
</evidence>
<dbReference type="InterPro" id="IPR013783">
    <property type="entry name" value="Ig-like_fold"/>
</dbReference>
<dbReference type="PANTHER" id="PTHR26391:SF18">
    <property type="entry name" value="PROTEIN KINASE RECEPTOR TIE-1, PUTATIVE-RELATED"/>
    <property type="match status" value="1"/>
</dbReference>
<feature type="domain" description="Fibronectin type-III" evidence="2">
    <location>
        <begin position="1002"/>
        <end position="1106"/>
    </location>
</feature>
<sequence>MVYRNNNNMLILIYYYIWFSLCISNAWSEITIHTNNSTTYKDYDVTTIYRMTNEFKETYENVGFKDPNFYVNYPKNSYSIEIHSRTNAIGLPIFEEVEFSQRTHPHPCQSILQISKLVFLKNGLFENNSHIKVNYLPKIWEIKSTSLIGKNCSNIEDKYKDHCINVLEYKYEMDKVYINKDFTTILSVLWTADKARSGLSITYTHTMLSKMDVYINIFNANNTLIHFAKLYKINDIRTMKFNDIRFIQNQEYKLSFEIKVNNDYYHRGRYNHEYSGFWFGLIRIAESSNYDEEDVRIVYDFEGEPRSFDVLGNNNIDNITKGMYQKSECLNGGYKLPTMNNCTCPPGFIGILCETACGPNSYGLDCKGVCSMHDHEMCRGMYMCTKFGCTCPPGLTGALCNIGKLNIIYKIYIFQYLMYCPRGRFGAGCSQFCSPNCNDNMCDQYTGVCTNGCSPEYALPYCLQKYPYLLNPPELVSNKFNSLEIICDFQSSNVMDEVKNIKLKYYQMLYKKLGENKFNNSQIKPIIENSNNTYEILSDLEVDTVYLVGILLITDDGNFNDQDIVYGQFKTSCITPKIDDFNVTLVSGIKSINITWNKINTSINRFQCNIFEYLLMLSYNQTQNQLSGVQKIVSNSSNGHNIIDLIPDYQYNIQLFLNTTQGLFPSPIYSAIPLAGNEIKVKDIITVYENGKIKVFWKLGYKYERYNVMAQPIVNEPVTCILRYKIKRILSCNLQDLENHWTSVTISNKTNYEILDVLPNSQYFVQVYIAEDSSDQRKQMKYILTPTSKPNIAPDLDLKNPMYITNSSIFVQWKFDSINCSKLNGLFLTYFVELKEKRNNYLQVKETTQNNILFEDLKSNAQYELKVFIKTHIGYSVEHSLSINFTTKSEILRPVDNFTMYKYDLKNKVIGLRWHYPDNLDLEAFIVSFNGSLDSSIDGENEIIIPPIKCSAWPEYFCYTFNVFNGSNNYYTFEIQAKTSYYPQGGLSLSRTFTTIEWLPDPPRNVKIIEMGMTYIKLQWDIPWIFNGALKMFAINIDEISNVDRNKCCAYSDPIEIPFNEEVPSYNYTLTGLRSNSTYSIGVISVTTLSWYSSPAKIHNVTTMLDETYL</sequence>
<dbReference type="Pfam" id="PF00041">
    <property type="entry name" value="fn3"/>
    <property type="match status" value="1"/>
</dbReference>
<dbReference type="AlphaFoldDB" id="A0A6G0T2Y7"/>
<comment type="caution">
    <text evidence="3">The sequence shown here is derived from an EMBL/GenBank/DDBJ whole genome shotgun (WGS) entry which is preliminary data.</text>
</comment>
<dbReference type="PROSITE" id="PS50853">
    <property type="entry name" value="FN3"/>
    <property type="match status" value="2"/>
</dbReference>
<proteinExistence type="predicted"/>
<dbReference type="Proteomes" id="UP000475862">
    <property type="component" value="Unassembled WGS sequence"/>
</dbReference>
<dbReference type="Gene3D" id="2.170.300.10">
    <property type="entry name" value="Tie2 ligand-binding domain superfamily"/>
    <property type="match status" value="1"/>
</dbReference>
<feature type="chain" id="PRO_5026215878" description="Fibronectin type-III domain-containing protein" evidence="1">
    <location>
        <begin position="29"/>
        <end position="1110"/>
    </location>
</feature>
<gene>
    <name evidence="3" type="ORF">AGLY_015306</name>
</gene>
<dbReference type="PROSITE" id="PS00022">
    <property type="entry name" value="EGF_1"/>
    <property type="match status" value="1"/>
</dbReference>
<feature type="signal peptide" evidence="1">
    <location>
        <begin position="1"/>
        <end position="28"/>
    </location>
</feature>
<dbReference type="CDD" id="cd00063">
    <property type="entry name" value="FN3"/>
    <property type="match status" value="1"/>
</dbReference>
<dbReference type="InterPro" id="IPR003961">
    <property type="entry name" value="FN3_dom"/>
</dbReference>